<dbReference type="InterPro" id="IPR022121">
    <property type="entry name" value="Peptidase_M73_camelysin"/>
</dbReference>
<name>A0A7V8MZJ4_9LACT</name>
<keyword evidence="1" id="KW-0472">Membrane</keyword>
<dbReference type="Proteomes" id="UP000530186">
    <property type="component" value="Unassembled WGS sequence"/>
</dbReference>
<evidence type="ECO:0008006" key="4">
    <source>
        <dbReference type="Google" id="ProtNLM"/>
    </source>
</evidence>
<evidence type="ECO:0000313" key="3">
    <source>
        <dbReference type="Proteomes" id="UP000530186"/>
    </source>
</evidence>
<evidence type="ECO:0000256" key="1">
    <source>
        <dbReference type="SAM" id="Phobius"/>
    </source>
</evidence>
<gene>
    <name evidence="2" type="ORF">HZR21_02185</name>
</gene>
<dbReference type="Pfam" id="PF12389">
    <property type="entry name" value="Peptidase_M73"/>
    <property type="match status" value="1"/>
</dbReference>
<organism evidence="2 3">
    <name type="scientific">Pseudolactococcus laudensis</name>
    <dbReference type="NCBI Taxonomy" id="1494461"/>
    <lineage>
        <taxon>Bacteria</taxon>
        <taxon>Bacillati</taxon>
        <taxon>Bacillota</taxon>
        <taxon>Bacilli</taxon>
        <taxon>Lactobacillales</taxon>
        <taxon>Streptococcaceae</taxon>
        <taxon>Pseudolactococcus</taxon>
    </lineage>
</organism>
<proteinExistence type="predicted"/>
<dbReference type="AlphaFoldDB" id="A0A7V8MZJ4"/>
<keyword evidence="3" id="KW-1185">Reference proteome</keyword>
<keyword evidence="1" id="KW-0812">Transmembrane</keyword>
<dbReference type="EMBL" id="JACBNY010000002">
    <property type="protein sequence ID" value="MBA0015963.1"/>
    <property type="molecule type" value="Genomic_DNA"/>
</dbReference>
<dbReference type="RefSeq" id="WP_180746032.1">
    <property type="nucleotide sequence ID" value="NZ_CBCRWQ010000001.1"/>
</dbReference>
<accession>A0A7V8MZJ4</accession>
<feature type="transmembrane region" description="Helical" evidence="1">
    <location>
        <begin position="12"/>
        <end position="34"/>
    </location>
</feature>
<protein>
    <recommendedName>
        <fullName evidence="4">Camelysin metallo-endopeptidase</fullName>
    </recommendedName>
</protein>
<sequence length="254" mass="26527">MTNANTQNKRKSRLILAALLATIVIITGSIFAFFSDVVNHDTTITAGTLDLVKGTTEIYQNGANVTTAVGNNNGIVENFNPGDVVTFSVPIKNEGSKSAWLRGNLAITGGAVTLGTVDADTTAFDDTFVVFSGTVAQSAAATAVGGANDLSQKTGWSFTAGSSTSATFVDPTPGIINGNDKADDFEAEAGAAYTDGADANEGTLTYTIYFKPTAKNKWQGKDISIDFKAQAIQYRNNATSTSWTDVVSTEYGAQ</sequence>
<comment type="caution">
    <text evidence="2">The sequence shown here is derived from an EMBL/GenBank/DDBJ whole genome shotgun (WGS) entry which is preliminary data.</text>
</comment>
<dbReference type="GeneID" id="303194314"/>
<keyword evidence="1" id="KW-1133">Transmembrane helix</keyword>
<reference evidence="2 3" key="1">
    <citation type="submission" date="2020-07" db="EMBL/GenBank/DDBJ databases">
        <authorList>
            <person name="Hilgarth M."/>
            <person name="Werum V."/>
            <person name="Vogel R.F."/>
        </authorList>
    </citation>
    <scope>NUCLEOTIDE SEQUENCE [LARGE SCALE GENOMIC DNA]</scope>
    <source>
        <strain evidence="2 3">DSM 28961</strain>
    </source>
</reference>
<evidence type="ECO:0000313" key="2">
    <source>
        <dbReference type="EMBL" id="MBA0015963.1"/>
    </source>
</evidence>